<feature type="domain" description="DUF5615" evidence="1">
    <location>
        <begin position="2"/>
        <end position="36"/>
    </location>
</feature>
<dbReference type="EMBL" id="DS989882">
    <property type="protein sequence ID" value="EDX70768.1"/>
    <property type="molecule type" value="Genomic_DNA"/>
</dbReference>
<dbReference type="InterPro" id="IPR041049">
    <property type="entry name" value="DUF5615"/>
</dbReference>
<reference evidence="2 3" key="1">
    <citation type="submission" date="2008-07" db="EMBL/GenBank/DDBJ databases">
        <authorList>
            <person name="Tandeau de Marsac N."/>
            <person name="Ferriera S."/>
            <person name="Johnson J."/>
            <person name="Kravitz S."/>
            <person name="Beeson K."/>
            <person name="Sutton G."/>
            <person name="Rogers Y.-H."/>
            <person name="Friedman R."/>
            <person name="Frazier M."/>
            <person name="Venter J.C."/>
        </authorList>
    </citation>
    <scope>NUCLEOTIDE SEQUENCE [LARGE SCALE GENOMIC DNA]</scope>
    <source>
        <strain evidence="2 3">PCC 7420</strain>
    </source>
</reference>
<sequence>MYPNSVHVDTLGLGTSSDRDVWEYARLNAFIIVTKDCRF</sequence>
<evidence type="ECO:0000259" key="1">
    <source>
        <dbReference type="Pfam" id="PF18480"/>
    </source>
</evidence>
<dbReference type="STRING" id="118168.MC7420_5971"/>
<dbReference type="HOGENOM" id="CLU_3307921_0_0_3"/>
<proteinExistence type="predicted"/>
<gene>
    <name evidence="2" type="ORF">MC7420_5971</name>
</gene>
<evidence type="ECO:0000313" key="2">
    <source>
        <dbReference type="EMBL" id="EDX70768.1"/>
    </source>
</evidence>
<keyword evidence="3" id="KW-1185">Reference proteome</keyword>
<name>B4W4X7_9CYAN</name>
<dbReference type="Pfam" id="PF18480">
    <property type="entry name" value="DUF5615"/>
    <property type="match status" value="1"/>
</dbReference>
<accession>B4W4X7</accession>
<dbReference type="Proteomes" id="UP000003835">
    <property type="component" value="Unassembled WGS sequence"/>
</dbReference>
<evidence type="ECO:0000313" key="3">
    <source>
        <dbReference type="Proteomes" id="UP000003835"/>
    </source>
</evidence>
<protein>
    <recommendedName>
        <fullName evidence="1">DUF5615 domain-containing protein</fullName>
    </recommendedName>
</protein>
<dbReference type="AlphaFoldDB" id="B4W4X7"/>
<organism evidence="2 3">
    <name type="scientific">Coleofasciculus chthonoplastes PCC 7420</name>
    <dbReference type="NCBI Taxonomy" id="118168"/>
    <lineage>
        <taxon>Bacteria</taxon>
        <taxon>Bacillati</taxon>
        <taxon>Cyanobacteriota</taxon>
        <taxon>Cyanophyceae</taxon>
        <taxon>Coleofasciculales</taxon>
        <taxon>Coleofasciculaceae</taxon>
        <taxon>Coleofasciculus</taxon>
    </lineage>
</organism>